<dbReference type="AlphaFoldDB" id="A0A3G8WMG3"/>
<dbReference type="SUPFAM" id="SSF81901">
    <property type="entry name" value="HCP-like"/>
    <property type="match status" value="1"/>
</dbReference>
<evidence type="ECO:0000313" key="2">
    <source>
        <dbReference type="Proteomes" id="UP000282297"/>
    </source>
</evidence>
<name>A0A3G8WMG3_9FLAO</name>
<dbReference type="Proteomes" id="UP000282297">
    <property type="component" value="Chromosome"/>
</dbReference>
<organism evidence="1 2">
    <name type="scientific">Chryseobacterium taklimakanense</name>
    <dbReference type="NCBI Taxonomy" id="536441"/>
    <lineage>
        <taxon>Bacteria</taxon>
        <taxon>Pseudomonadati</taxon>
        <taxon>Bacteroidota</taxon>
        <taxon>Flavobacteriia</taxon>
        <taxon>Flavobacteriales</taxon>
        <taxon>Weeksellaceae</taxon>
        <taxon>Chryseobacterium group</taxon>
        <taxon>Chryseobacterium</taxon>
    </lineage>
</organism>
<dbReference type="EMBL" id="CP034171">
    <property type="protein sequence ID" value="AZI20667.1"/>
    <property type="molecule type" value="Genomic_DNA"/>
</dbReference>
<sequence>MDNSNIPLSNNQDTAKVIVDTASVFQDNKIEEYHNNVITKGDALSFTKLIIHYEEKSDYKELQKYALIMADKYNSGDGCSQVFVNIVAMNNNNEYYDISDFAKINNKAKNEALKYLEKGAKLNDIDCMSMLSDIYRNGIGVEKDVKKADELKRKIENL</sequence>
<dbReference type="InterPro" id="IPR011990">
    <property type="entry name" value="TPR-like_helical_dom_sf"/>
</dbReference>
<protein>
    <submittedName>
        <fullName evidence="1">Sel1 repeat family protein</fullName>
    </submittedName>
</protein>
<evidence type="ECO:0000313" key="1">
    <source>
        <dbReference type="EMBL" id="AZI20667.1"/>
    </source>
</evidence>
<accession>A0A3G8WMG3</accession>
<reference evidence="2" key="1">
    <citation type="submission" date="2018-11" db="EMBL/GenBank/DDBJ databases">
        <title>Proposal to divide the Flavobacteriaceae and reorganize its genera based on Amino Acid Identity values calculated from whole genome sequences.</title>
        <authorList>
            <person name="Nicholson A.C."/>
            <person name="Gulvik C.A."/>
            <person name="Whitney A.M."/>
            <person name="Humrighouse B.W."/>
            <person name="Bell M."/>
            <person name="Holmes B."/>
            <person name="Steigerwalt A.B."/>
            <person name="Villarma A."/>
            <person name="Sheth M."/>
            <person name="Batra D."/>
            <person name="Pryor J."/>
            <person name="Bernardet J.-F."/>
            <person name="Hugo C."/>
            <person name="Kampfer P."/>
            <person name="Newman J.D."/>
            <person name="McQuiston J.R."/>
        </authorList>
    </citation>
    <scope>NUCLEOTIDE SEQUENCE [LARGE SCALE GENOMIC DNA]</scope>
    <source>
        <strain evidence="2">H4753</strain>
    </source>
</reference>
<dbReference type="Gene3D" id="1.25.40.10">
    <property type="entry name" value="Tetratricopeptide repeat domain"/>
    <property type="match status" value="1"/>
</dbReference>
<gene>
    <name evidence="1" type="ORF">EIH08_08055</name>
</gene>
<dbReference type="RefSeq" id="WP_124784855.1">
    <property type="nucleotide sequence ID" value="NZ_CP034171.1"/>
</dbReference>
<proteinExistence type="predicted"/>